<dbReference type="InterPro" id="IPR035402">
    <property type="entry name" value="DgcN-like_N"/>
</dbReference>
<dbReference type="EMBL" id="JAFGIX010000027">
    <property type="protein sequence ID" value="MBN1572664.1"/>
    <property type="molecule type" value="Genomic_DNA"/>
</dbReference>
<comment type="caution">
    <text evidence="3">The sequence shown here is derived from an EMBL/GenBank/DDBJ whole genome shotgun (WGS) entry which is preliminary data.</text>
</comment>
<evidence type="ECO:0000313" key="4">
    <source>
        <dbReference type="Proteomes" id="UP000809273"/>
    </source>
</evidence>
<reference evidence="3" key="1">
    <citation type="journal article" date="2021" name="Environ. Microbiol.">
        <title>Genomic characterization of three novel Desulfobacterota classes expand the metabolic and phylogenetic diversity of the phylum.</title>
        <authorList>
            <person name="Murphy C.L."/>
            <person name="Biggerstaff J."/>
            <person name="Eichhorn A."/>
            <person name="Ewing E."/>
            <person name="Shahan R."/>
            <person name="Soriano D."/>
            <person name="Stewart S."/>
            <person name="VanMol K."/>
            <person name="Walker R."/>
            <person name="Walters P."/>
            <person name="Elshahed M.S."/>
            <person name="Youssef N.H."/>
        </authorList>
    </citation>
    <scope>NUCLEOTIDE SEQUENCE</scope>
    <source>
        <strain evidence="3">Zod_Metabat.24</strain>
    </source>
</reference>
<protein>
    <submittedName>
        <fullName evidence="3">DUF1611 domain-containing protein</fullName>
    </submittedName>
</protein>
<feature type="domain" description="D-glutamate N-acetyltransferase-like N-terminal" evidence="2">
    <location>
        <begin position="58"/>
        <end position="132"/>
    </location>
</feature>
<evidence type="ECO:0000259" key="2">
    <source>
        <dbReference type="Pfam" id="PF17396"/>
    </source>
</evidence>
<reference evidence="3" key="2">
    <citation type="submission" date="2021-01" db="EMBL/GenBank/DDBJ databases">
        <authorList>
            <person name="Hahn C.R."/>
            <person name="Youssef N.H."/>
            <person name="Elshahed M."/>
        </authorList>
    </citation>
    <scope>NUCLEOTIDE SEQUENCE</scope>
    <source>
        <strain evidence="3">Zod_Metabat.24</strain>
    </source>
</reference>
<dbReference type="InterPro" id="IPR035086">
    <property type="entry name" value="DgcN-like_C"/>
</dbReference>
<feature type="domain" description="D-glutamate N-acetyltransferase-like C-terminal" evidence="1">
    <location>
        <begin position="153"/>
        <end position="335"/>
    </location>
</feature>
<dbReference type="Pfam" id="PF07755">
    <property type="entry name" value="DUF1611"/>
    <property type="match status" value="1"/>
</dbReference>
<evidence type="ECO:0000259" key="1">
    <source>
        <dbReference type="Pfam" id="PF07755"/>
    </source>
</evidence>
<organism evidence="3 4">
    <name type="scientific">Candidatus Zymogenus saltonus</name>
    <dbReference type="NCBI Taxonomy" id="2844893"/>
    <lineage>
        <taxon>Bacteria</taxon>
        <taxon>Deltaproteobacteria</taxon>
        <taxon>Candidatus Zymogenia</taxon>
        <taxon>Candidatus Zymogeniales</taxon>
        <taxon>Candidatus Zymogenaceae</taxon>
        <taxon>Candidatus Zymogenus</taxon>
    </lineage>
</organism>
<gene>
    <name evidence="3" type="ORF">JW984_05635</name>
</gene>
<evidence type="ECO:0000313" key="3">
    <source>
        <dbReference type="EMBL" id="MBN1572664.1"/>
    </source>
</evidence>
<name>A0A9D8KDH0_9DELT</name>
<dbReference type="Gene3D" id="3.40.50.300">
    <property type="entry name" value="P-loop containing nucleotide triphosphate hydrolases"/>
    <property type="match status" value="1"/>
</dbReference>
<dbReference type="InterPro" id="IPR027417">
    <property type="entry name" value="P-loop_NTPase"/>
</dbReference>
<dbReference type="SUPFAM" id="SSF52540">
    <property type="entry name" value="P-loop containing nucleoside triphosphate hydrolases"/>
    <property type="match status" value="1"/>
</dbReference>
<dbReference type="PANTHER" id="PTHR40690:SF1">
    <property type="entry name" value="DUF1611 DOMAIN-CONTAINING PROTEIN"/>
    <property type="match status" value="1"/>
</dbReference>
<dbReference type="Pfam" id="PF17396">
    <property type="entry name" value="DUF1611_N"/>
    <property type="match status" value="1"/>
</dbReference>
<proteinExistence type="predicted"/>
<sequence length="351" mass="38792">MNHFEPKRAVLVYRPGSDKALYNLLKYSRVVIETVLLAEFDLPMEERKRFTDLNPNLVFTDNVDEALDTDSDTFLWTREVFEAKDDYRLWRDILLAAVKKGKNIYNMAKLPTIDTEPELHKAISEKGVKYWSASDHARAMGEVDIFGPYPDLKIKAKVVTLLGTGRRCGKFTTTKLVRARLNNAGIKAAELATEPYGLLTGADYMMVPHVMPMWRSAPAIKNALIHLDKTLKPDVILVSSQSGFRADPLTAPGRCGGVVAVTIAEASAPDAAILSAPIEYFPSVTDEIRCIEFLLDCPVIGVSVKGGEYTDEEIDGVLRELHAATDLPAFDPVRSPEGVEGLIRAIVKMVG</sequence>
<dbReference type="PANTHER" id="PTHR40690">
    <property type="entry name" value="GLL3100 PROTEIN"/>
    <property type="match status" value="1"/>
</dbReference>
<dbReference type="Proteomes" id="UP000809273">
    <property type="component" value="Unassembled WGS sequence"/>
</dbReference>
<dbReference type="AlphaFoldDB" id="A0A9D8KDH0"/>
<dbReference type="InterPro" id="IPR011669">
    <property type="entry name" value="DgcN-like"/>
</dbReference>
<accession>A0A9D8KDH0</accession>